<evidence type="ECO:0000313" key="3">
    <source>
        <dbReference type="Proteomes" id="UP000249499"/>
    </source>
</evidence>
<geneLocation type="plasmid" evidence="2 3">
    <name>pRt1078</name>
</geneLocation>
<dbReference type="Gene3D" id="3.30.420.40">
    <property type="match status" value="2"/>
</dbReference>
<dbReference type="AlphaFoldDB" id="A0AAF1KAW0"/>
<dbReference type="KEGG" id="rtu:PR017_18605"/>
<accession>A0AAF1KAW0</accession>
<comment type="similarity">
    <text evidence="1">Belongs to the ROK (NagC/XylR) family.</text>
</comment>
<reference evidence="2 3" key="1">
    <citation type="journal article" date="2018" name="Sci. Rep.">
        <title>Rhizobium tumorigenes sp. nov., a novel plant tumorigenic bacterium isolated from cane gall tumors on thornless blackberry.</title>
        <authorList>
            <person name="Kuzmanovi N."/>
            <person name="Smalla K."/>
            <person name="Gronow S."/>
            <person name="PuBawska J."/>
        </authorList>
    </citation>
    <scope>NUCLEOTIDE SEQUENCE [LARGE SCALE GENOMIC DNA]</scope>
    <source>
        <strain evidence="2 3">1078</strain>
    </source>
</reference>
<name>A0AAF1KAW0_9HYPH</name>
<dbReference type="InterPro" id="IPR000600">
    <property type="entry name" value="ROK"/>
</dbReference>
<sequence>MESSWTRSTVSTLLSELKDRGVVLDLDTKSNGFGRPSQLLSLNPETGRCAGVLLGLGEIRIVICDLAHSLLSDVWFEMPRDYAPEAAAKQIEANLARECASLGFAIPDLLGVGLAISAPLSYDGRVLNGDVLPTWGGVNLAALFSDYLDCPIHAENESHCGALAEMTWGAAIGEKDFVLFKFDLGVGGAIVRDGVVQRGFTGSAAEFGHLVLDPNGALCRCGNRGCLQTFVGGYHLVRHAEEFGGHPVTIDQFVEHARDGRLGYRRLIADAADKAGWGMGIAATILNPPLFVIVGKLAAIGEAFLTPMERSFLRHTLQPPDQLIETTRPRFVVGKFLGNDDTVLGAVALVLHQHGRVTGFSARN</sequence>
<dbReference type="PANTHER" id="PTHR18964">
    <property type="entry name" value="ROK (REPRESSOR, ORF, KINASE) FAMILY"/>
    <property type="match status" value="1"/>
</dbReference>
<dbReference type="SUPFAM" id="SSF53067">
    <property type="entry name" value="Actin-like ATPase domain"/>
    <property type="match status" value="1"/>
</dbReference>
<organism evidence="2 3">
    <name type="scientific">Rhizobium tumorigenes</name>
    <dbReference type="NCBI Taxonomy" id="2041385"/>
    <lineage>
        <taxon>Bacteria</taxon>
        <taxon>Pseudomonadati</taxon>
        <taxon>Pseudomonadota</taxon>
        <taxon>Alphaproteobacteria</taxon>
        <taxon>Hyphomicrobiales</taxon>
        <taxon>Rhizobiaceae</taxon>
        <taxon>Rhizobium/Agrobacterium group</taxon>
        <taxon>Rhizobium</taxon>
    </lineage>
</organism>
<gene>
    <name evidence="2" type="ORF">PR017_18605</name>
</gene>
<dbReference type="InterPro" id="IPR036388">
    <property type="entry name" value="WH-like_DNA-bd_sf"/>
</dbReference>
<proteinExistence type="inferred from homology"/>
<dbReference type="EMBL" id="CP117256">
    <property type="protein sequence ID" value="WFR97909.1"/>
    <property type="molecule type" value="Genomic_DNA"/>
</dbReference>
<dbReference type="PANTHER" id="PTHR18964:SF149">
    <property type="entry name" value="BIFUNCTIONAL UDP-N-ACETYLGLUCOSAMINE 2-EPIMERASE_N-ACETYLMANNOSAMINE KINASE"/>
    <property type="match status" value="1"/>
</dbReference>
<evidence type="ECO:0000313" key="2">
    <source>
        <dbReference type="EMBL" id="WFR97909.1"/>
    </source>
</evidence>
<protein>
    <submittedName>
        <fullName evidence="2">ROK family protein</fullName>
    </submittedName>
</protein>
<keyword evidence="2" id="KW-0614">Plasmid</keyword>
<reference evidence="3" key="2">
    <citation type="journal article" date="2023" name="MicrobiologyOpen">
        <title>Genomics of the tumorigenes clade of the family Rhizobiaceae and description of Rhizobium rhododendri sp. nov.</title>
        <authorList>
            <person name="Kuzmanovic N."/>
            <person name="diCenzo G.C."/>
            <person name="Bunk B."/>
            <person name="Sproeer C."/>
            <person name="Fruehling A."/>
            <person name="Neumann-Schaal M."/>
            <person name="Overmann J."/>
            <person name="Smalla K."/>
        </authorList>
    </citation>
    <scope>NUCLEOTIDE SEQUENCE [LARGE SCALE GENOMIC DNA]</scope>
    <source>
        <strain evidence="3">1078</strain>
        <plasmid evidence="3">pRt1078</plasmid>
    </source>
</reference>
<dbReference type="Proteomes" id="UP000249499">
    <property type="component" value="Plasmid pRt1078"/>
</dbReference>
<dbReference type="Pfam" id="PF00480">
    <property type="entry name" value="ROK"/>
    <property type="match status" value="1"/>
</dbReference>
<dbReference type="InterPro" id="IPR043129">
    <property type="entry name" value="ATPase_NBD"/>
</dbReference>
<dbReference type="Gene3D" id="1.10.10.10">
    <property type="entry name" value="Winged helix-like DNA-binding domain superfamily/Winged helix DNA-binding domain"/>
    <property type="match status" value="1"/>
</dbReference>
<keyword evidence="3" id="KW-1185">Reference proteome</keyword>
<evidence type="ECO:0000256" key="1">
    <source>
        <dbReference type="ARBA" id="ARBA00006479"/>
    </source>
</evidence>
<dbReference type="RefSeq" id="WP_111222318.1">
    <property type="nucleotide sequence ID" value="NZ_CP117256.1"/>
</dbReference>